<evidence type="ECO:0000313" key="2">
    <source>
        <dbReference type="EMBL" id="MFC4346846.1"/>
    </source>
</evidence>
<accession>A0ABV8U7U3</accession>
<keyword evidence="2" id="KW-0328">Glycosyltransferase</keyword>
<dbReference type="EMBL" id="JBHSCR010000001">
    <property type="protein sequence ID" value="MFC4346846.1"/>
    <property type="molecule type" value="Genomic_DNA"/>
</dbReference>
<dbReference type="SUPFAM" id="SSF53271">
    <property type="entry name" value="PRTase-like"/>
    <property type="match status" value="1"/>
</dbReference>
<keyword evidence="3" id="KW-1185">Reference proteome</keyword>
<proteinExistence type="predicted"/>
<dbReference type="Pfam" id="PF00156">
    <property type="entry name" value="Pribosyltran"/>
    <property type="match status" value="1"/>
</dbReference>
<evidence type="ECO:0000259" key="1">
    <source>
        <dbReference type="Pfam" id="PF00156"/>
    </source>
</evidence>
<dbReference type="RefSeq" id="WP_068147892.1">
    <property type="nucleotide sequence ID" value="NZ_JBHSCR010000001.1"/>
</dbReference>
<gene>
    <name evidence="2" type="ORF">ACFO5Q_03190</name>
</gene>
<keyword evidence="2" id="KW-0808">Transferase</keyword>
<dbReference type="InterPro" id="IPR029057">
    <property type="entry name" value="PRTase-like"/>
</dbReference>
<evidence type="ECO:0000313" key="3">
    <source>
        <dbReference type="Proteomes" id="UP001595776"/>
    </source>
</evidence>
<sequence length="218" mass="23720">MKYRDRTEAGRALAAALVDYTDRQDVLILALPRGGVPIAREVADTLGLAFDIMLVRKLGVPGQEELAMGAISVGGLCVLNEHIIGQLHLSEEVFDQVLTKEQAELARRNESYRGGRPAPKLDNRTVILVDDGLATGATMQVAVAACKKMHAREIIAAVPVGAVDSCAQLARQVDRLVCPFKPDPFWGVGHWYGDFSQVSDEEVQAAMAERCMKHKRSA</sequence>
<dbReference type="Gene3D" id="3.30.1310.20">
    <property type="entry name" value="PRTase-like"/>
    <property type="match status" value="1"/>
</dbReference>
<feature type="domain" description="Phosphoribosyltransferase" evidence="1">
    <location>
        <begin position="9"/>
        <end position="160"/>
    </location>
</feature>
<name>A0ABV8U7U3_9PROT</name>
<dbReference type="Gene3D" id="3.40.50.2020">
    <property type="match status" value="1"/>
</dbReference>
<dbReference type="CDD" id="cd06223">
    <property type="entry name" value="PRTases_typeI"/>
    <property type="match status" value="1"/>
</dbReference>
<organism evidence="2 3">
    <name type="scientific">Kordiimonas lipolytica</name>
    <dbReference type="NCBI Taxonomy" id="1662421"/>
    <lineage>
        <taxon>Bacteria</taxon>
        <taxon>Pseudomonadati</taxon>
        <taxon>Pseudomonadota</taxon>
        <taxon>Alphaproteobacteria</taxon>
        <taxon>Kordiimonadales</taxon>
        <taxon>Kordiimonadaceae</taxon>
        <taxon>Kordiimonas</taxon>
    </lineage>
</organism>
<dbReference type="InterPro" id="IPR000836">
    <property type="entry name" value="PRTase_dom"/>
</dbReference>
<dbReference type="Proteomes" id="UP001595776">
    <property type="component" value="Unassembled WGS sequence"/>
</dbReference>
<comment type="caution">
    <text evidence="2">The sequence shown here is derived from an EMBL/GenBank/DDBJ whole genome shotgun (WGS) entry which is preliminary data.</text>
</comment>
<reference evidence="3" key="1">
    <citation type="journal article" date="2019" name="Int. J. Syst. Evol. Microbiol.">
        <title>The Global Catalogue of Microorganisms (GCM) 10K type strain sequencing project: providing services to taxonomists for standard genome sequencing and annotation.</title>
        <authorList>
            <consortium name="The Broad Institute Genomics Platform"/>
            <consortium name="The Broad Institute Genome Sequencing Center for Infectious Disease"/>
            <person name="Wu L."/>
            <person name="Ma J."/>
        </authorList>
    </citation>
    <scope>NUCLEOTIDE SEQUENCE [LARGE SCALE GENOMIC DNA]</scope>
    <source>
        <strain evidence="3">CGMCC 1.15304</strain>
    </source>
</reference>
<protein>
    <submittedName>
        <fullName evidence="2">Phosphoribosyltransferase</fullName>
    </submittedName>
</protein>
<dbReference type="GO" id="GO:0016757">
    <property type="term" value="F:glycosyltransferase activity"/>
    <property type="evidence" value="ECO:0007669"/>
    <property type="project" value="UniProtKB-KW"/>
</dbReference>